<keyword evidence="3" id="KW-1185">Reference proteome</keyword>
<evidence type="ECO:0000259" key="1">
    <source>
        <dbReference type="Pfam" id="PF04248"/>
    </source>
</evidence>
<dbReference type="InterPro" id="IPR038694">
    <property type="entry name" value="DUF427_sf"/>
</dbReference>
<evidence type="ECO:0000313" key="2">
    <source>
        <dbReference type="EMBL" id="MCP8888355.1"/>
    </source>
</evidence>
<name>A0A9Q4FU58_9HYPH</name>
<feature type="domain" description="DUF427" evidence="1">
    <location>
        <begin position="75"/>
        <end position="136"/>
    </location>
</feature>
<dbReference type="AlphaFoldDB" id="A0A9Q4FU58"/>
<feature type="domain" description="DUF427" evidence="1">
    <location>
        <begin position="171"/>
        <end position="261"/>
    </location>
</feature>
<accession>A0A9Q4FU58</accession>
<organism evidence="2 3">
    <name type="scientific">Devosia ureilytica</name>
    <dbReference type="NCBI Taxonomy" id="2952754"/>
    <lineage>
        <taxon>Bacteria</taxon>
        <taxon>Pseudomonadati</taxon>
        <taxon>Pseudomonadota</taxon>
        <taxon>Alphaproteobacteria</taxon>
        <taxon>Hyphomicrobiales</taxon>
        <taxon>Devosiaceae</taxon>
        <taxon>Devosia</taxon>
    </lineage>
</organism>
<sequence>MSELSPAVVKDDAFTIAFRGAYFVLHPSMRRVRGEFGGKVVADSEEAVLFVEFRDPRDRAREMTENKFWMGRCEYHWPIKDVDMSAFRANGRRRHDPRIGEGAYYDLVVDGRVITDAAWVWDAAEDDAEVLNTYIGIFSRALDGLYEEEDQITGPRNPYHAVEVRHSSRHVQVEVDGVIIADTTQSRILYETGLPPRYYFPRQDIRGQYLTRTDLRTTCPYKGECIYWSVKTEGDTRENLAWSYIHPYPNAGKIEHLISFYIERGATLIVDGQRLPAPGTPFPPGFIVKPTAKREGE</sequence>
<dbReference type="RefSeq" id="WP_254675409.1">
    <property type="nucleotide sequence ID" value="NZ_JAMWDU010000005.1"/>
</dbReference>
<reference evidence="2" key="1">
    <citation type="submission" date="2022-06" db="EMBL/GenBank/DDBJ databases">
        <title>Devosia sp. XJ19-45 genome assembly.</title>
        <authorList>
            <person name="Li B."/>
            <person name="Cai M."/>
            <person name="Nie G."/>
            <person name="Li W."/>
        </authorList>
    </citation>
    <scope>NUCLEOTIDE SEQUENCE</scope>
    <source>
        <strain evidence="2">XJ19-45</strain>
    </source>
</reference>
<comment type="caution">
    <text evidence="2">The sequence shown here is derived from an EMBL/GenBank/DDBJ whole genome shotgun (WGS) entry which is preliminary data.</text>
</comment>
<dbReference type="PANTHER" id="PTHR34310">
    <property type="entry name" value="DUF427 DOMAIN PROTEIN (AFU_ORTHOLOGUE AFUA_3G02220)"/>
    <property type="match status" value="1"/>
</dbReference>
<dbReference type="EMBL" id="JAMWDU010000005">
    <property type="protein sequence ID" value="MCP8888355.1"/>
    <property type="molecule type" value="Genomic_DNA"/>
</dbReference>
<gene>
    <name evidence="2" type="ORF">NF348_14635</name>
</gene>
<dbReference type="Gene3D" id="2.170.150.40">
    <property type="entry name" value="Domain of unknown function (DUF427)"/>
    <property type="match status" value="2"/>
</dbReference>
<dbReference type="Proteomes" id="UP001060275">
    <property type="component" value="Unassembled WGS sequence"/>
</dbReference>
<proteinExistence type="predicted"/>
<dbReference type="Pfam" id="PF04248">
    <property type="entry name" value="NTP_transf_9"/>
    <property type="match status" value="2"/>
</dbReference>
<dbReference type="PANTHER" id="PTHR34310:SF9">
    <property type="entry name" value="BLR5716 PROTEIN"/>
    <property type="match status" value="1"/>
</dbReference>
<evidence type="ECO:0000313" key="3">
    <source>
        <dbReference type="Proteomes" id="UP001060275"/>
    </source>
</evidence>
<dbReference type="InterPro" id="IPR007361">
    <property type="entry name" value="DUF427"/>
</dbReference>
<protein>
    <submittedName>
        <fullName evidence="2">DUF427 domain-containing protein</fullName>
    </submittedName>
</protein>